<dbReference type="InterPro" id="IPR030513">
    <property type="entry name" value="Dehydrin_CS"/>
</dbReference>
<keyword evidence="4" id="KW-1185">Reference proteome</keyword>
<dbReference type="OrthoDB" id="1934367at2759"/>
<feature type="compositionally biased region" description="Basic and acidic residues" evidence="2">
    <location>
        <begin position="88"/>
        <end position="184"/>
    </location>
</feature>
<dbReference type="AlphaFoldDB" id="A0A087GKP4"/>
<dbReference type="GO" id="GO:0046872">
    <property type="term" value="F:metal ion binding"/>
    <property type="evidence" value="ECO:0007669"/>
    <property type="project" value="UniProtKB-ARBA"/>
</dbReference>
<dbReference type="Gramene" id="KFK30446">
    <property type="protein sequence ID" value="KFK30446"/>
    <property type="gene ID" value="AALP_AA7G262100"/>
</dbReference>
<evidence type="ECO:0008006" key="5">
    <source>
        <dbReference type="Google" id="ProtNLM"/>
    </source>
</evidence>
<dbReference type="Proteomes" id="UP000029120">
    <property type="component" value="Chromosome 7"/>
</dbReference>
<reference evidence="4" key="1">
    <citation type="journal article" date="2015" name="Nat. Plants">
        <title>Genome expansion of Arabis alpina linked with retrotransposition and reduced symmetric DNA methylation.</title>
        <authorList>
            <person name="Willing E.M."/>
            <person name="Rawat V."/>
            <person name="Mandakova T."/>
            <person name="Maumus F."/>
            <person name="James G.V."/>
            <person name="Nordstroem K.J."/>
            <person name="Becker C."/>
            <person name="Warthmann N."/>
            <person name="Chica C."/>
            <person name="Szarzynska B."/>
            <person name="Zytnicki M."/>
            <person name="Albani M.C."/>
            <person name="Kiefer C."/>
            <person name="Bergonzi S."/>
            <person name="Castaings L."/>
            <person name="Mateos J.L."/>
            <person name="Berns M.C."/>
            <person name="Bujdoso N."/>
            <person name="Piofczyk T."/>
            <person name="de Lorenzo L."/>
            <person name="Barrero-Sicilia C."/>
            <person name="Mateos I."/>
            <person name="Piednoel M."/>
            <person name="Hagmann J."/>
            <person name="Chen-Min-Tao R."/>
            <person name="Iglesias-Fernandez R."/>
            <person name="Schuster S.C."/>
            <person name="Alonso-Blanco C."/>
            <person name="Roudier F."/>
            <person name="Carbonero P."/>
            <person name="Paz-Ares J."/>
            <person name="Davis S.J."/>
            <person name="Pecinka A."/>
            <person name="Quesneville H."/>
            <person name="Colot V."/>
            <person name="Lysak M.A."/>
            <person name="Weigel D."/>
            <person name="Coupland G."/>
            <person name="Schneeberger K."/>
        </authorList>
    </citation>
    <scope>NUCLEOTIDE SEQUENCE [LARGE SCALE GENOMIC DNA]</scope>
    <source>
        <strain evidence="4">cv. Pajares</strain>
    </source>
</reference>
<feature type="region of interest" description="Disordered" evidence="2">
    <location>
        <begin position="1"/>
        <end position="184"/>
    </location>
</feature>
<dbReference type="GO" id="GO:0009414">
    <property type="term" value="P:response to water deprivation"/>
    <property type="evidence" value="ECO:0007669"/>
    <property type="project" value="UniProtKB-ARBA"/>
</dbReference>
<dbReference type="GO" id="GO:0005829">
    <property type="term" value="C:cytosol"/>
    <property type="evidence" value="ECO:0007669"/>
    <property type="project" value="TreeGrafter"/>
</dbReference>
<feature type="compositionally biased region" description="Basic and acidic residues" evidence="2">
    <location>
        <begin position="46"/>
        <end position="58"/>
    </location>
</feature>
<dbReference type="PANTHER" id="PTHR33346:SF15">
    <property type="entry name" value="DEHYDRIN"/>
    <property type="match status" value="1"/>
</dbReference>
<evidence type="ECO:0000313" key="4">
    <source>
        <dbReference type="Proteomes" id="UP000029120"/>
    </source>
</evidence>
<dbReference type="PROSITE" id="PS00823">
    <property type="entry name" value="DEHYDRIN_2"/>
    <property type="match status" value="1"/>
</dbReference>
<comment type="similarity">
    <text evidence="1">Belongs to the plant dehydrin family.</text>
</comment>
<dbReference type="eggNOG" id="ENOG502R1P7">
    <property type="taxonomic scope" value="Eukaryota"/>
</dbReference>
<organism evidence="3 4">
    <name type="scientific">Arabis alpina</name>
    <name type="common">Alpine rock-cress</name>
    <dbReference type="NCBI Taxonomy" id="50452"/>
    <lineage>
        <taxon>Eukaryota</taxon>
        <taxon>Viridiplantae</taxon>
        <taxon>Streptophyta</taxon>
        <taxon>Embryophyta</taxon>
        <taxon>Tracheophyta</taxon>
        <taxon>Spermatophyta</taxon>
        <taxon>Magnoliopsida</taxon>
        <taxon>eudicotyledons</taxon>
        <taxon>Gunneridae</taxon>
        <taxon>Pentapetalae</taxon>
        <taxon>rosids</taxon>
        <taxon>malvids</taxon>
        <taxon>Brassicales</taxon>
        <taxon>Brassicaceae</taxon>
        <taxon>Arabideae</taxon>
        <taxon>Arabis</taxon>
    </lineage>
</organism>
<accession>A0A087GKP4</accession>
<proteinExistence type="inferred from homology"/>
<dbReference type="GO" id="GO:0009631">
    <property type="term" value="P:cold acclimation"/>
    <property type="evidence" value="ECO:0007669"/>
    <property type="project" value="TreeGrafter"/>
</dbReference>
<dbReference type="EMBL" id="CM002875">
    <property type="protein sequence ID" value="KFK30446.1"/>
    <property type="molecule type" value="Genomic_DNA"/>
</dbReference>
<protein>
    <recommendedName>
        <fullName evidence="5">Dehydrin</fullName>
    </recommendedName>
</protein>
<name>A0A087GKP4_ARAAL</name>
<sequence length="184" mass="20909">MADHSRSSEQQEADHAAASKGCGMFDFLKKKPEEAPLSPDHAGVTKHQEKPERLHDSDISSSDEEVGENGEKKEKKKKKEKMKVCGLGKEDAGDQCETEEKKGIMEKMKEKLPEAKDHHDDQVKKPEHEDGKEKGFMEKMKEKLPGGKPEAETHQDKSKEKGFMEKIKEKLSKHEDNDDKKKET</sequence>
<evidence type="ECO:0000256" key="2">
    <source>
        <dbReference type="SAM" id="MobiDB-lite"/>
    </source>
</evidence>
<dbReference type="InterPro" id="IPR000167">
    <property type="entry name" value="Dehydrin"/>
</dbReference>
<dbReference type="OMA" id="SKGCGMF"/>
<dbReference type="GO" id="GO:0016020">
    <property type="term" value="C:membrane"/>
    <property type="evidence" value="ECO:0007669"/>
    <property type="project" value="TreeGrafter"/>
</dbReference>
<dbReference type="GO" id="GO:0009737">
    <property type="term" value="P:response to abscisic acid"/>
    <property type="evidence" value="ECO:0007669"/>
    <property type="project" value="TreeGrafter"/>
</dbReference>
<evidence type="ECO:0000313" key="3">
    <source>
        <dbReference type="EMBL" id="KFK30446.1"/>
    </source>
</evidence>
<dbReference type="PANTHER" id="PTHR33346">
    <property type="entry name" value="DEHYDRIN XERO 2-RELATED"/>
    <property type="match status" value="1"/>
</dbReference>
<gene>
    <name evidence="3" type="ordered locus">AALP_Aa7g262100</name>
</gene>
<feature type="compositionally biased region" description="Basic and acidic residues" evidence="2">
    <location>
        <begin position="1"/>
        <end position="17"/>
    </location>
</feature>
<evidence type="ECO:0000256" key="1">
    <source>
        <dbReference type="ARBA" id="ARBA00008403"/>
    </source>
</evidence>